<name>A0A9N7R7X1_STRHE</name>
<protein>
    <recommendedName>
        <fullName evidence="4">Retrotransposon gag domain-containing protein</fullName>
    </recommendedName>
</protein>
<feature type="compositionally biased region" description="Basic residues" evidence="1">
    <location>
        <begin position="45"/>
        <end position="56"/>
    </location>
</feature>
<feature type="compositionally biased region" description="Basic and acidic residues" evidence="1">
    <location>
        <begin position="195"/>
        <end position="226"/>
    </location>
</feature>
<evidence type="ECO:0000313" key="3">
    <source>
        <dbReference type="Proteomes" id="UP001153555"/>
    </source>
</evidence>
<dbReference type="Proteomes" id="UP001153555">
    <property type="component" value="Unassembled WGS sequence"/>
</dbReference>
<evidence type="ECO:0000256" key="1">
    <source>
        <dbReference type="SAM" id="MobiDB-lite"/>
    </source>
</evidence>
<dbReference type="AlphaFoldDB" id="A0A9N7R7X1"/>
<proteinExistence type="predicted"/>
<feature type="region of interest" description="Disordered" evidence="1">
    <location>
        <begin position="1"/>
        <end position="56"/>
    </location>
</feature>
<feature type="non-terminal residue" evidence="2">
    <location>
        <position position="1"/>
    </location>
</feature>
<evidence type="ECO:0008006" key="4">
    <source>
        <dbReference type="Google" id="ProtNLM"/>
    </source>
</evidence>
<reference evidence="2" key="1">
    <citation type="submission" date="2019-12" db="EMBL/GenBank/DDBJ databases">
        <authorList>
            <person name="Scholes J."/>
        </authorList>
    </citation>
    <scope>NUCLEOTIDE SEQUENCE</scope>
</reference>
<gene>
    <name evidence="2" type="ORF">SHERM_17957</name>
</gene>
<comment type="caution">
    <text evidence="2">The sequence shown here is derived from an EMBL/GenBank/DDBJ whole genome shotgun (WGS) entry which is preliminary data.</text>
</comment>
<keyword evidence="3" id="KW-1185">Reference proteome</keyword>
<evidence type="ECO:0000313" key="2">
    <source>
        <dbReference type="EMBL" id="CAA0819582.1"/>
    </source>
</evidence>
<feature type="region of interest" description="Disordered" evidence="1">
    <location>
        <begin position="178"/>
        <end position="226"/>
    </location>
</feature>
<organism evidence="2 3">
    <name type="scientific">Striga hermonthica</name>
    <name type="common">Purple witchweed</name>
    <name type="synonym">Buchnera hermonthica</name>
    <dbReference type="NCBI Taxonomy" id="68872"/>
    <lineage>
        <taxon>Eukaryota</taxon>
        <taxon>Viridiplantae</taxon>
        <taxon>Streptophyta</taxon>
        <taxon>Embryophyta</taxon>
        <taxon>Tracheophyta</taxon>
        <taxon>Spermatophyta</taxon>
        <taxon>Magnoliopsida</taxon>
        <taxon>eudicotyledons</taxon>
        <taxon>Gunneridae</taxon>
        <taxon>Pentapetalae</taxon>
        <taxon>asterids</taxon>
        <taxon>lamiids</taxon>
        <taxon>Lamiales</taxon>
        <taxon>Orobanchaceae</taxon>
        <taxon>Buchnereae</taxon>
        <taxon>Striga</taxon>
    </lineage>
</organism>
<feature type="non-terminal residue" evidence="2">
    <location>
        <position position="334"/>
    </location>
</feature>
<feature type="compositionally biased region" description="Basic and acidic residues" evidence="1">
    <location>
        <begin position="284"/>
        <end position="334"/>
    </location>
</feature>
<feature type="compositionally biased region" description="Basic and acidic residues" evidence="1">
    <location>
        <begin position="29"/>
        <end position="44"/>
    </location>
</feature>
<sequence>RGARRGARVGSGRGRGPKPRGLRNAGGTRARDRQRARGVRDGARVRRGRPLPHGTRRSKGALAYVILEDLPMKDWVKYASNYFDGGAKVWWRWLYRNQHNPTRWEDFKKELVARFKTPIYCHHDEAPSHKGKRGNLSNCQREFMGHNQVQEDVEQRPQTSNIHDRPRFNECLRVAHRPTTNNDRPQLRVRPPPYGHDRARRECEQAEIKQEKSRVGDKAQGESKNEMEVELVKHDKYEVEITVESVESEKPNSFNKEVMSKAVEGRPRSLGEGQGNTNATVARLEQRLDEVLRASQQKRDHDVPTRRENRRHAEHEECTPSPRRDARNTPERAE</sequence>
<accession>A0A9N7R7X1</accession>
<feature type="region of interest" description="Disordered" evidence="1">
    <location>
        <begin position="246"/>
        <end position="334"/>
    </location>
</feature>
<dbReference type="EMBL" id="CACSLK010019251">
    <property type="protein sequence ID" value="CAA0819582.1"/>
    <property type="molecule type" value="Genomic_DNA"/>
</dbReference>